<protein>
    <recommendedName>
        <fullName evidence="2">Transposase IS701-like DDE domain-containing protein</fullName>
    </recommendedName>
</protein>
<gene>
    <name evidence="3" type="ORF">GCM10023335_54070</name>
</gene>
<evidence type="ECO:0000313" key="4">
    <source>
        <dbReference type="Proteomes" id="UP001501759"/>
    </source>
</evidence>
<dbReference type="InterPro" id="IPR039365">
    <property type="entry name" value="IS701-like"/>
</dbReference>
<evidence type="ECO:0000256" key="1">
    <source>
        <dbReference type="SAM" id="MobiDB-lite"/>
    </source>
</evidence>
<organism evidence="3 4">
    <name type="scientific">Streptomyces siamensis</name>
    <dbReference type="NCBI Taxonomy" id="1274986"/>
    <lineage>
        <taxon>Bacteria</taxon>
        <taxon>Bacillati</taxon>
        <taxon>Actinomycetota</taxon>
        <taxon>Actinomycetes</taxon>
        <taxon>Kitasatosporales</taxon>
        <taxon>Streptomycetaceae</taxon>
        <taxon>Streptomyces</taxon>
    </lineage>
</organism>
<dbReference type="Pfam" id="PF13546">
    <property type="entry name" value="DDE_5"/>
    <property type="match status" value="1"/>
</dbReference>
<feature type="compositionally biased region" description="Low complexity" evidence="1">
    <location>
        <begin position="96"/>
        <end position="127"/>
    </location>
</feature>
<dbReference type="InterPro" id="IPR038721">
    <property type="entry name" value="IS701-like_DDE_dom"/>
</dbReference>
<dbReference type="PANTHER" id="PTHR33627:SF1">
    <property type="entry name" value="TRANSPOSASE"/>
    <property type="match status" value="1"/>
</dbReference>
<keyword evidence="4" id="KW-1185">Reference proteome</keyword>
<evidence type="ECO:0000259" key="2">
    <source>
        <dbReference type="Pfam" id="PF13546"/>
    </source>
</evidence>
<name>A0ABP9J9I7_9ACTN</name>
<feature type="region of interest" description="Disordered" evidence="1">
    <location>
        <begin position="91"/>
        <end position="127"/>
    </location>
</feature>
<comment type="caution">
    <text evidence="3">The sequence shown here is derived from an EMBL/GenBank/DDBJ whole genome shotgun (WGS) entry which is preliminary data.</text>
</comment>
<dbReference type="Proteomes" id="UP001501759">
    <property type="component" value="Unassembled WGS sequence"/>
</dbReference>
<dbReference type="PANTHER" id="PTHR33627">
    <property type="entry name" value="TRANSPOSASE"/>
    <property type="match status" value="1"/>
</dbReference>
<feature type="domain" description="Transposase IS701-like DDE" evidence="2">
    <location>
        <begin position="14"/>
        <end position="98"/>
    </location>
</feature>
<accession>A0ABP9J9I7</accession>
<dbReference type="EMBL" id="BAABKB010000021">
    <property type="protein sequence ID" value="GAA5022278.1"/>
    <property type="molecule type" value="Genomic_DNA"/>
</dbReference>
<sequence>MAGVRAELEGFAAELFDGFFGADQRRWGQAYVRGLLLEGRRKSVEPMAARLGEDGNRQTLAHLITSSPWDPAHVRARLAWKMNEAIGPEALIIDDTGTTSAAGSAGSSPRTPTAPASSRSPATAAAA</sequence>
<evidence type="ECO:0000313" key="3">
    <source>
        <dbReference type="EMBL" id="GAA5022278.1"/>
    </source>
</evidence>
<proteinExistence type="predicted"/>
<reference evidence="4" key="1">
    <citation type="journal article" date="2019" name="Int. J. Syst. Evol. Microbiol.">
        <title>The Global Catalogue of Microorganisms (GCM) 10K type strain sequencing project: providing services to taxonomists for standard genome sequencing and annotation.</title>
        <authorList>
            <consortium name="The Broad Institute Genomics Platform"/>
            <consortium name="The Broad Institute Genome Sequencing Center for Infectious Disease"/>
            <person name="Wu L."/>
            <person name="Ma J."/>
        </authorList>
    </citation>
    <scope>NUCLEOTIDE SEQUENCE [LARGE SCALE GENOMIC DNA]</scope>
    <source>
        <strain evidence="4">JCM 18409</strain>
    </source>
</reference>